<organism evidence="1 2">
    <name type="scientific">Corynebacterium striatum</name>
    <dbReference type="NCBI Taxonomy" id="43770"/>
    <lineage>
        <taxon>Bacteria</taxon>
        <taxon>Bacillati</taxon>
        <taxon>Actinomycetota</taxon>
        <taxon>Actinomycetes</taxon>
        <taxon>Mycobacteriales</taxon>
        <taxon>Corynebacteriaceae</taxon>
        <taxon>Corynebacterium</taxon>
    </lineage>
</organism>
<sequence length="108" mass="12369">MTPLEAKKQLNRVEAGGHVSQGVAVAALNDVAGLRYEYAAQVWRPLLEKWLFLGPSGLWETPRRARWYMLPTTAERMAVEKYPGEQVRIMTRPYGQPVPLSEDEREEE</sequence>
<proteinExistence type="predicted"/>
<gene>
    <name evidence="1" type="ORF">Cst04h_02540</name>
</gene>
<dbReference type="RefSeq" id="WP_005529607.1">
    <property type="nucleotide sequence ID" value="NZ_BJLD01000001.1"/>
</dbReference>
<comment type="caution">
    <text evidence="1">The sequence shown here is derived from an EMBL/GenBank/DDBJ whole genome shotgun (WGS) entry which is preliminary data.</text>
</comment>
<dbReference type="AlphaFoldDB" id="A0AAQ1TXR5"/>
<protein>
    <submittedName>
        <fullName evidence="1">Uncharacterized protein</fullName>
    </submittedName>
</protein>
<reference evidence="1 2" key="1">
    <citation type="submission" date="2019-06" db="EMBL/GenBank/DDBJ databases">
        <title>Draft genome sequence of Corynebacterium striatum NBRC 15291.</title>
        <authorList>
            <person name="Miura T."/>
            <person name="Furukawa M."/>
            <person name="Shimamura M."/>
            <person name="Ohyama Y."/>
            <person name="Yamazoe A."/>
            <person name="Kawasaki H."/>
        </authorList>
    </citation>
    <scope>NUCLEOTIDE SEQUENCE [LARGE SCALE GENOMIC DNA]</scope>
    <source>
        <strain evidence="1 2">NBRC 15291</strain>
    </source>
</reference>
<dbReference type="Proteomes" id="UP000315234">
    <property type="component" value="Unassembled WGS sequence"/>
</dbReference>
<evidence type="ECO:0000313" key="2">
    <source>
        <dbReference type="Proteomes" id="UP000315234"/>
    </source>
</evidence>
<accession>A0AAQ1TXR5</accession>
<name>A0AAQ1TXR5_CORST</name>
<evidence type="ECO:0000313" key="1">
    <source>
        <dbReference type="EMBL" id="GEA42084.1"/>
    </source>
</evidence>
<dbReference type="EMBL" id="BJLD01000001">
    <property type="protein sequence ID" value="GEA42084.1"/>
    <property type="molecule type" value="Genomic_DNA"/>
</dbReference>